<dbReference type="PANTHER" id="PTHR43547">
    <property type="entry name" value="TWO-COMPONENT HISTIDINE KINASE"/>
    <property type="match status" value="1"/>
</dbReference>
<evidence type="ECO:0000259" key="5">
    <source>
        <dbReference type="PROSITE" id="PS50109"/>
    </source>
</evidence>
<keyword evidence="4" id="KW-1133">Transmembrane helix</keyword>
<dbReference type="InterPro" id="IPR004358">
    <property type="entry name" value="Sig_transdc_His_kin-like_C"/>
</dbReference>
<protein>
    <recommendedName>
        <fullName evidence="2">histidine kinase</fullName>
        <ecNumber evidence="2">2.7.13.3</ecNumber>
    </recommendedName>
</protein>
<comment type="caution">
    <text evidence="6">The sequence shown here is derived from an EMBL/GenBank/DDBJ whole genome shotgun (WGS) entry which is preliminary data.</text>
</comment>
<dbReference type="Proteomes" id="UP001500523">
    <property type="component" value="Unassembled WGS sequence"/>
</dbReference>
<dbReference type="RefSeq" id="WP_344692747.1">
    <property type="nucleotide sequence ID" value="NZ_BAABBF010000003.1"/>
</dbReference>
<evidence type="ECO:0000256" key="1">
    <source>
        <dbReference type="ARBA" id="ARBA00000085"/>
    </source>
</evidence>
<evidence type="ECO:0000256" key="4">
    <source>
        <dbReference type="SAM" id="Phobius"/>
    </source>
</evidence>
<dbReference type="Pfam" id="PF02518">
    <property type="entry name" value="HATPase_c"/>
    <property type="match status" value="1"/>
</dbReference>
<reference evidence="7" key="1">
    <citation type="journal article" date="2019" name="Int. J. Syst. Evol. Microbiol.">
        <title>The Global Catalogue of Microorganisms (GCM) 10K type strain sequencing project: providing services to taxonomists for standard genome sequencing and annotation.</title>
        <authorList>
            <consortium name="The Broad Institute Genomics Platform"/>
            <consortium name="The Broad Institute Genome Sequencing Center for Infectious Disease"/>
            <person name="Wu L."/>
            <person name="Ma J."/>
        </authorList>
    </citation>
    <scope>NUCLEOTIDE SEQUENCE [LARGE SCALE GENOMIC DNA]</scope>
    <source>
        <strain evidence="7">JCM 17498</strain>
    </source>
</reference>
<organism evidence="6 7">
    <name type="scientific">Sphingomonas cynarae</name>
    <dbReference type="NCBI Taxonomy" id="930197"/>
    <lineage>
        <taxon>Bacteria</taxon>
        <taxon>Pseudomonadati</taxon>
        <taxon>Pseudomonadota</taxon>
        <taxon>Alphaproteobacteria</taxon>
        <taxon>Sphingomonadales</taxon>
        <taxon>Sphingomonadaceae</taxon>
        <taxon>Sphingomonas</taxon>
    </lineage>
</organism>
<dbReference type="GO" id="GO:0016301">
    <property type="term" value="F:kinase activity"/>
    <property type="evidence" value="ECO:0007669"/>
    <property type="project" value="UniProtKB-KW"/>
</dbReference>
<keyword evidence="6" id="KW-0808">Transferase</keyword>
<dbReference type="InterPro" id="IPR005467">
    <property type="entry name" value="His_kinase_dom"/>
</dbReference>
<dbReference type="EC" id="2.7.13.3" evidence="2"/>
<comment type="catalytic activity">
    <reaction evidence="1">
        <text>ATP + protein L-histidine = ADP + protein N-phospho-L-histidine.</text>
        <dbReference type="EC" id="2.7.13.3"/>
    </reaction>
</comment>
<evidence type="ECO:0000313" key="7">
    <source>
        <dbReference type="Proteomes" id="UP001500523"/>
    </source>
</evidence>
<evidence type="ECO:0000256" key="3">
    <source>
        <dbReference type="ARBA" id="ARBA00022553"/>
    </source>
</evidence>
<keyword evidence="6" id="KW-0418">Kinase</keyword>
<dbReference type="InterPro" id="IPR036890">
    <property type="entry name" value="HATPase_C_sf"/>
</dbReference>
<feature type="transmembrane region" description="Helical" evidence="4">
    <location>
        <begin position="161"/>
        <end position="181"/>
    </location>
</feature>
<dbReference type="PRINTS" id="PR00344">
    <property type="entry name" value="BCTRLSENSOR"/>
</dbReference>
<accession>A0ABP7DJ71</accession>
<dbReference type="Gene3D" id="3.30.565.10">
    <property type="entry name" value="Histidine kinase-like ATPase, C-terminal domain"/>
    <property type="match status" value="1"/>
</dbReference>
<keyword evidence="7" id="KW-1185">Reference proteome</keyword>
<dbReference type="Pfam" id="PF01590">
    <property type="entry name" value="GAF"/>
    <property type="match status" value="1"/>
</dbReference>
<feature type="transmembrane region" description="Helical" evidence="4">
    <location>
        <begin position="6"/>
        <end position="25"/>
    </location>
</feature>
<feature type="transmembrane region" description="Helical" evidence="4">
    <location>
        <begin position="256"/>
        <end position="279"/>
    </location>
</feature>
<dbReference type="InterPro" id="IPR003594">
    <property type="entry name" value="HATPase_dom"/>
</dbReference>
<keyword evidence="4" id="KW-0472">Membrane</keyword>
<evidence type="ECO:0000313" key="6">
    <source>
        <dbReference type="EMBL" id="GAA3706429.1"/>
    </source>
</evidence>
<dbReference type="InterPro" id="IPR029016">
    <property type="entry name" value="GAF-like_dom_sf"/>
</dbReference>
<dbReference type="NCBIfam" id="TIGR02916">
    <property type="entry name" value="PEP_his_kin"/>
    <property type="match status" value="1"/>
</dbReference>
<keyword evidence="4" id="KW-0812">Transmembrane</keyword>
<sequence length="689" mass="72793">MTAVLILWGHALAAILFGTLALARWRRRWDVTAGPALAVVAAAALTALWALAIAGVEPWDISVHLAEGARNLAWTGVMAAFVLRARADGGALAALYGVVMFVVLTATALAPIARMPMDQDMVLAVEITRHVLRMMAMAGALLLLCHLAQAATGPQAGGVRLFALALGAMWGLDLAIALLAFAGPRWTMMPVVARGPVMMGVAILLAVAATHRGEGSVAVSRTIATRALIVLALLLYVAATALAVDLASMLSPPVARAVQTAIVCGAAAALLAFTATPWLRAWLRVKAAKHLFDHRYDYRIEWQRFTTTLGLPGKGAAPLGERIAKAVADLTDAPAALLLVAADGVLTPWAGWRWADGGAELPASLAAHLATTGRIVSLDTLRTGDGTGEAVLVPAWLLDDDAAWAIVPLLHGGELAGAVLLARPPVDRALDWEDFDLLRIAGRQAASYLAEDRSQAALVDAQEFDAFNRRFAFLLHDIKNVASQLTLVARNAERHADNPAFRADMVVTLRESAGRMATLLARLGQHDGTRAEPLQSIDLPALAARVAAARRAQHPVTVEGEPTPLAWGHPARLEQALSHLVQNAIEASPPGIPVRLRLDQVDDRLTLAVVDRGGGMAPGFVRDRLFRPFVSSKPDGFGIGACEARQLVRAMGGELQVESREGEGSVFRILLPLAQVMASAMAPGMAVAA</sequence>
<dbReference type="InterPro" id="IPR014265">
    <property type="entry name" value="XrtA/PrsK"/>
</dbReference>
<dbReference type="InterPro" id="IPR003018">
    <property type="entry name" value="GAF"/>
</dbReference>
<name>A0ABP7DJ71_9SPHN</name>
<dbReference type="SMART" id="SM00387">
    <property type="entry name" value="HATPase_c"/>
    <property type="match status" value="1"/>
</dbReference>
<dbReference type="PANTHER" id="PTHR43547:SF2">
    <property type="entry name" value="HYBRID SIGNAL TRANSDUCTION HISTIDINE KINASE C"/>
    <property type="match status" value="1"/>
</dbReference>
<feature type="transmembrane region" description="Helical" evidence="4">
    <location>
        <begin position="193"/>
        <end position="211"/>
    </location>
</feature>
<dbReference type="EMBL" id="BAABBF010000003">
    <property type="protein sequence ID" value="GAA3706429.1"/>
    <property type="molecule type" value="Genomic_DNA"/>
</dbReference>
<evidence type="ECO:0000256" key="2">
    <source>
        <dbReference type="ARBA" id="ARBA00012438"/>
    </source>
</evidence>
<dbReference type="PROSITE" id="PS50109">
    <property type="entry name" value="HIS_KIN"/>
    <property type="match status" value="1"/>
</dbReference>
<gene>
    <name evidence="6" type="primary">prsK</name>
    <name evidence="6" type="ORF">GCM10022268_14960</name>
</gene>
<feature type="domain" description="Histidine kinase" evidence="5">
    <location>
        <begin position="473"/>
        <end position="675"/>
    </location>
</feature>
<dbReference type="SUPFAM" id="SSF55781">
    <property type="entry name" value="GAF domain-like"/>
    <property type="match status" value="1"/>
</dbReference>
<feature type="transmembrane region" description="Helical" evidence="4">
    <location>
        <begin position="92"/>
        <end position="112"/>
    </location>
</feature>
<feature type="transmembrane region" description="Helical" evidence="4">
    <location>
        <begin position="132"/>
        <end position="149"/>
    </location>
</feature>
<keyword evidence="3" id="KW-0597">Phosphoprotein</keyword>
<proteinExistence type="predicted"/>
<feature type="transmembrane region" description="Helical" evidence="4">
    <location>
        <begin position="37"/>
        <end position="56"/>
    </location>
</feature>
<dbReference type="Gene3D" id="3.30.450.40">
    <property type="match status" value="1"/>
</dbReference>
<feature type="transmembrane region" description="Helical" evidence="4">
    <location>
        <begin position="223"/>
        <end position="244"/>
    </location>
</feature>
<dbReference type="SUPFAM" id="SSF55874">
    <property type="entry name" value="ATPase domain of HSP90 chaperone/DNA topoisomerase II/histidine kinase"/>
    <property type="match status" value="1"/>
</dbReference>